<dbReference type="InterPro" id="IPR051212">
    <property type="entry name" value="Type-I_RE_S_subunit"/>
</dbReference>
<organism evidence="5 6">
    <name type="scientific">Candidatus Muproteobacteria bacterium RBG_16_62_13</name>
    <dbReference type="NCBI Taxonomy" id="1817756"/>
    <lineage>
        <taxon>Bacteria</taxon>
        <taxon>Pseudomonadati</taxon>
        <taxon>Pseudomonadota</taxon>
        <taxon>Candidatus Muproteobacteria</taxon>
    </lineage>
</organism>
<comment type="caution">
    <text evidence="5">The sequence shown here is derived from an EMBL/GenBank/DDBJ whole genome shotgun (WGS) entry which is preliminary data.</text>
</comment>
<accession>A0A1F6T7Y5</accession>
<dbReference type="CDD" id="cd17266">
    <property type="entry name" value="RMtype1_S_Sau1132ORF3780P-TRD2-CR2_like"/>
    <property type="match status" value="1"/>
</dbReference>
<proteinExistence type="inferred from homology"/>
<dbReference type="InterPro" id="IPR000055">
    <property type="entry name" value="Restrct_endonuc_typeI_TRD"/>
</dbReference>
<dbReference type="Proteomes" id="UP000178379">
    <property type="component" value="Unassembled WGS sequence"/>
</dbReference>
<dbReference type="Gene3D" id="3.90.220.20">
    <property type="entry name" value="DNA methylase specificity domains"/>
    <property type="match status" value="2"/>
</dbReference>
<sequence length="392" mass="43246">MFVPKEKIAANGEYNLSGERYRENGTASSSYPFVALGDVCEIYQPKTITQQDLKEDGAYVVYGANGVIGRFDQFNHEFPEVIVTCRGATCGTVNYSTAKSWITGNAMVFAPKTESILKDYLFQVLTHSDLSSTISGSAQPQITRQSIAPYQIPLPPLDVQKEIVAEIEGYQKVINGARAVLDNYRPHIPIHSDWPMVELREIIDELESGVSVNSTSTPTDKGELGILKTSCVTTGIFQPEEHKTVVPNELTRVRCPVRGNTIIISRMNTEALVGANAYVNKDYPHLFLPDRLWQTVITRPDIEVRYIQTVLASDSCRSRISAICGGTSGSMKNIAKPQLLSITIPLPPLAMQQAIVAEIEAEQALVAANRELMDRFEKKILSTLARVWGGNP</sequence>
<name>A0A1F6T7Y5_9PROT</name>
<protein>
    <recommendedName>
        <fullName evidence="4">Type I restriction modification DNA specificity domain-containing protein</fullName>
    </recommendedName>
</protein>
<dbReference type="InterPro" id="IPR044946">
    <property type="entry name" value="Restrct_endonuc_typeI_TRD_sf"/>
</dbReference>
<feature type="domain" description="Type I restriction modification DNA specificity" evidence="4">
    <location>
        <begin position="192"/>
        <end position="357"/>
    </location>
</feature>
<keyword evidence="2" id="KW-0680">Restriction system</keyword>
<dbReference type="Pfam" id="PF01420">
    <property type="entry name" value="Methylase_S"/>
    <property type="match status" value="2"/>
</dbReference>
<feature type="domain" description="Type I restriction modification DNA specificity" evidence="4">
    <location>
        <begin position="33"/>
        <end position="170"/>
    </location>
</feature>
<dbReference type="EMBL" id="MFSQ01000028">
    <property type="protein sequence ID" value="OGI41230.1"/>
    <property type="molecule type" value="Genomic_DNA"/>
</dbReference>
<comment type="similarity">
    <text evidence="1">Belongs to the type-I restriction system S methylase family.</text>
</comment>
<dbReference type="GO" id="GO:0003677">
    <property type="term" value="F:DNA binding"/>
    <property type="evidence" value="ECO:0007669"/>
    <property type="project" value="UniProtKB-KW"/>
</dbReference>
<dbReference type="STRING" id="1817756.A2140_08095"/>
<evidence type="ECO:0000313" key="6">
    <source>
        <dbReference type="Proteomes" id="UP000178379"/>
    </source>
</evidence>
<gene>
    <name evidence="5" type="ORF">A2140_08095</name>
</gene>
<evidence type="ECO:0000313" key="5">
    <source>
        <dbReference type="EMBL" id="OGI41230.1"/>
    </source>
</evidence>
<dbReference type="PANTHER" id="PTHR43140:SF1">
    <property type="entry name" value="TYPE I RESTRICTION ENZYME ECOKI SPECIFICITY SUBUNIT"/>
    <property type="match status" value="1"/>
</dbReference>
<dbReference type="GO" id="GO:0009307">
    <property type="term" value="P:DNA restriction-modification system"/>
    <property type="evidence" value="ECO:0007669"/>
    <property type="project" value="UniProtKB-KW"/>
</dbReference>
<evidence type="ECO:0000256" key="1">
    <source>
        <dbReference type="ARBA" id="ARBA00010923"/>
    </source>
</evidence>
<evidence type="ECO:0000256" key="3">
    <source>
        <dbReference type="ARBA" id="ARBA00023125"/>
    </source>
</evidence>
<keyword evidence="3" id="KW-0238">DNA-binding</keyword>
<dbReference type="AlphaFoldDB" id="A0A1F6T7Y5"/>
<reference evidence="5 6" key="1">
    <citation type="journal article" date="2016" name="Nat. Commun.">
        <title>Thousands of microbial genomes shed light on interconnected biogeochemical processes in an aquifer system.</title>
        <authorList>
            <person name="Anantharaman K."/>
            <person name="Brown C.T."/>
            <person name="Hug L.A."/>
            <person name="Sharon I."/>
            <person name="Castelle C.J."/>
            <person name="Probst A.J."/>
            <person name="Thomas B.C."/>
            <person name="Singh A."/>
            <person name="Wilkins M.J."/>
            <person name="Karaoz U."/>
            <person name="Brodie E.L."/>
            <person name="Williams K.H."/>
            <person name="Hubbard S.S."/>
            <person name="Banfield J.F."/>
        </authorList>
    </citation>
    <scope>NUCLEOTIDE SEQUENCE [LARGE SCALE GENOMIC DNA]</scope>
</reference>
<dbReference type="PANTHER" id="PTHR43140">
    <property type="entry name" value="TYPE-1 RESTRICTION ENZYME ECOKI SPECIFICITY PROTEIN"/>
    <property type="match status" value="1"/>
</dbReference>
<dbReference type="SUPFAM" id="SSF116734">
    <property type="entry name" value="DNA methylase specificity domain"/>
    <property type="match status" value="2"/>
</dbReference>
<evidence type="ECO:0000259" key="4">
    <source>
        <dbReference type="Pfam" id="PF01420"/>
    </source>
</evidence>
<evidence type="ECO:0000256" key="2">
    <source>
        <dbReference type="ARBA" id="ARBA00022747"/>
    </source>
</evidence>